<dbReference type="Proteomes" id="UP000664940">
    <property type="component" value="Unassembled WGS sequence"/>
</dbReference>
<evidence type="ECO:0000313" key="4">
    <source>
        <dbReference type="Proteomes" id="UP000664940"/>
    </source>
</evidence>
<feature type="compositionally biased region" description="Basic and acidic residues" evidence="1">
    <location>
        <begin position="67"/>
        <end position="78"/>
    </location>
</feature>
<accession>A0A834DFU7</accession>
<dbReference type="EMBL" id="JABVXQ010000014">
    <property type="protein sequence ID" value="KAF6078379.1"/>
    <property type="molecule type" value="Genomic_DNA"/>
</dbReference>
<feature type="region of interest" description="Disordered" evidence="1">
    <location>
        <begin position="65"/>
        <end position="106"/>
    </location>
</feature>
<name>A0A834DFU7_9CHIR</name>
<keyword evidence="2" id="KW-1133">Transmembrane helix</keyword>
<keyword evidence="2" id="KW-0472">Membrane</keyword>
<sequence length="132" mass="13962">MECAPVSEEGALYSPLEPYPGVGSIRRWLRLDSASGATSLGRKPTSAAPALGGLRFPAFARTPVAERSVRPGGPERHVCKGQSRLRGAPSSTSTVRAFPSRKGPERPPAGAAFCVILAVLVFGLFFIFTRPP</sequence>
<gene>
    <name evidence="3" type="ORF">HJG60_009223</name>
</gene>
<organism evidence="3 4">
    <name type="scientific">Phyllostomus discolor</name>
    <name type="common">pale spear-nosed bat</name>
    <dbReference type="NCBI Taxonomy" id="89673"/>
    <lineage>
        <taxon>Eukaryota</taxon>
        <taxon>Metazoa</taxon>
        <taxon>Chordata</taxon>
        <taxon>Craniata</taxon>
        <taxon>Vertebrata</taxon>
        <taxon>Euteleostomi</taxon>
        <taxon>Mammalia</taxon>
        <taxon>Eutheria</taxon>
        <taxon>Laurasiatheria</taxon>
        <taxon>Chiroptera</taxon>
        <taxon>Yangochiroptera</taxon>
        <taxon>Phyllostomidae</taxon>
        <taxon>Phyllostominae</taxon>
        <taxon>Phyllostomus</taxon>
    </lineage>
</organism>
<evidence type="ECO:0000256" key="2">
    <source>
        <dbReference type="SAM" id="Phobius"/>
    </source>
</evidence>
<feature type="transmembrane region" description="Helical" evidence="2">
    <location>
        <begin position="109"/>
        <end position="128"/>
    </location>
</feature>
<reference evidence="3 4" key="1">
    <citation type="journal article" date="2020" name="Nature">
        <title>Six reference-quality genomes reveal evolution of bat adaptations.</title>
        <authorList>
            <person name="Jebb D."/>
            <person name="Huang Z."/>
            <person name="Pippel M."/>
            <person name="Hughes G.M."/>
            <person name="Lavrichenko K."/>
            <person name="Devanna P."/>
            <person name="Winkler S."/>
            <person name="Jermiin L.S."/>
            <person name="Skirmuntt E.C."/>
            <person name="Katzourakis A."/>
            <person name="Burkitt-Gray L."/>
            <person name="Ray D.A."/>
            <person name="Sullivan K.A.M."/>
            <person name="Roscito J.G."/>
            <person name="Kirilenko B.M."/>
            <person name="Davalos L.M."/>
            <person name="Corthals A.P."/>
            <person name="Power M.L."/>
            <person name="Jones G."/>
            <person name="Ransome R.D."/>
            <person name="Dechmann D.K.N."/>
            <person name="Locatelli A.G."/>
            <person name="Puechmaille S.J."/>
            <person name="Fedrigo O."/>
            <person name="Jarvis E.D."/>
            <person name="Hiller M."/>
            <person name="Vernes S.C."/>
            <person name="Myers E.W."/>
            <person name="Teeling E.C."/>
        </authorList>
    </citation>
    <scope>NUCLEOTIDE SEQUENCE [LARGE SCALE GENOMIC DNA]</scope>
    <source>
        <strain evidence="3">Bat1K_MPI-CBG_1</strain>
    </source>
</reference>
<evidence type="ECO:0000313" key="3">
    <source>
        <dbReference type="EMBL" id="KAF6078379.1"/>
    </source>
</evidence>
<protein>
    <submittedName>
        <fullName evidence="3">Uncharacterized protein</fullName>
    </submittedName>
</protein>
<dbReference type="AlphaFoldDB" id="A0A834DFU7"/>
<comment type="caution">
    <text evidence="3">The sequence shown here is derived from an EMBL/GenBank/DDBJ whole genome shotgun (WGS) entry which is preliminary data.</text>
</comment>
<keyword evidence="2" id="KW-0812">Transmembrane</keyword>
<evidence type="ECO:0000256" key="1">
    <source>
        <dbReference type="SAM" id="MobiDB-lite"/>
    </source>
</evidence>
<proteinExistence type="predicted"/>